<dbReference type="PANTHER" id="PTHR22600:SF21">
    <property type="entry name" value="BETA-HEXOSAMINIDASE A"/>
    <property type="match status" value="1"/>
</dbReference>
<evidence type="ECO:0000256" key="8">
    <source>
        <dbReference type="PROSITE-ProRule" id="PRU00124"/>
    </source>
</evidence>
<dbReference type="InterPro" id="IPR029018">
    <property type="entry name" value="Hex-like_dom2"/>
</dbReference>
<evidence type="ECO:0000256" key="5">
    <source>
        <dbReference type="ARBA" id="ARBA00023157"/>
    </source>
</evidence>
<dbReference type="InterPro" id="IPR000859">
    <property type="entry name" value="CUB_dom"/>
</dbReference>
<protein>
    <recommendedName>
        <fullName evidence="3">beta-N-acetylhexosaminidase</fullName>
        <ecNumber evidence="3">3.2.1.52</ecNumber>
    </recommendedName>
</protein>
<dbReference type="InterPro" id="IPR015883">
    <property type="entry name" value="Glyco_hydro_20_cat"/>
</dbReference>
<dbReference type="PROSITE" id="PS50068">
    <property type="entry name" value="LDLRA_2"/>
    <property type="match status" value="1"/>
</dbReference>
<dbReference type="Gene3D" id="4.10.400.10">
    <property type="entry name" value="Low-density Lipoprotein Receptor"/>
    <property type="match status" value="1"/>
</dbReference>
<feature type="region of interest" description="Disordered" evidence="9">
    <location>
        <begin position="485"/>
        <end position="606"/>
    </location>
</feature>
<dbReference type="InterPro" id="IPR025705">
    <property type="entry name" value="Beta_hexosaminidase_sua/sub"/>
</dbReference>
<organism evidence="12 13">
    <name type="scientific">Taenia crassiceps</name>
    <dbReference type="NCBI Taxonomy" id="6207"/>
    <lineage>
        <taxon>Eukaryota</taxon>
        <taxon>Metazoa</taxon>
        <taxon>Spiralia</taxon>
        <taxon>Lophotrochozoa</taxon>
        <taxon>Platyhelminthes</taxon>
        <taxon>Cestoda</taxon>
        <taxon>Eucestoda</taxon>
        <taxon>Cyclophyllidea</taxon>
        <taxon>Taeniidae</taxon>
        <taxon>Taenia</taxon>
    </lineage>
</organism>
<feature type="compositionally biased region" description="Basic residues" evidence="9">
    <location>
        <begin position="571"/>
        <end position="585"/>
    </location>
</feature>
<evidence type="ECO:0000313" key="12">
    <source>
        <dbReference type="EMBL" id="KAL5105058.1"/>
    </source>
</evidence>
<dbReference type="CDD" id="cd00041">
    <property type="entry name" value="CUB"/>
    <property type="match status" value="1"/>
</dbReference>
<feature type="compositionally biased region" description="Low complexity" evidence="9">
    <location>
        <begin position="410"/>
        <end position="438"/>
    </location>
</feature>
<feature type="transmembrane region" description="Helical" evidence="10">
    <location>
        <begin position="1305"/>
        <end position="1321"/>
    </location>
</feature>
<dbReference type="EMBL" id="JAKROA010000010">
    <property type="protein sequence ID" value="KAL5105058.1"/>
    <property type="molecule type" value="Genomic_DNA"/>
</dbReference>
<evidence type="ECO:0000256" key="9">
    <source>
        <dbReference type="SAM" id="MobiDB-lite"/>
    </source>
</evidence>
<feature type="region of interest" description="Disordered" evidence="9">
    <location>
        <begin position="376"/>
        <end position="456"/>
    </location>
</feature>
<feature type="compositionally biased region" description="Polar residues" evidence="9">
    <location>
        <begin position="594"/>
        <end position="606"/>
    </location>
</feature>
<dbReference type="Gene3D" id="3.20.20.80">
    <property type="entry name" value="Glycosidases"/>
    <property type="match status" value="1"/>
</dbReference>
<keyword evidence="4" id="KW-0378">Hydrolase</keyword>
<dbReference type="Pfam" id="PF00431">
    <property type="entry name" value="CUB"/>
    <property type="match status" value="1"/>
</dbReference>
<dbReference type="PRINTS" id="PR00738">
    <property type="entry name" value="GLHYDRLASE20"/>
</dbReference>
<evidence type="ECO:0000313" key="13">
    <source>
        <dbReference type="Proteomes" id="UP001651158"/>
    </source>
</evidence>
<feature type="compositionally biased region" description="Low complexity" evidence="9">
    <location>
        <begin position="540"/>
        <end position="568"/>
    </location>
</feature>
<comment type="catalytic activity">
    <reaction evidence="1">
        <text>Hydrolysis of terminal non-reducing N-acetyl-D-hexosamine residues in N-acetyl-beta-D-hexosaminides.</text>
        <dbReference type="EC" id="3.2.1.52"/>
    </reaction>
</comment>
<dbReference type="Pfam" id="PF14845">
    <property type="entry name" value="Glycohydro_20b2"/>
    <property type="match status" value="1"/>
</dbReference>
<keyword evidence="7" id="KW-0326">Glycosidase</keyword>
<evidence type="ECO:0000256" key="7">
    <source>
        <dbReference type="ARBA" id="ARBA00023295"/>
    </source>
</evidence>
<dbReference type="Proteomes" id="UP001651158">
    <property type="component" value="Unassembled WGS sequence"/>
</dbReference>
<dbReference type="SUPFAM" id="SSF57424">
    <property type="entry name" value="LDL receptor-like module"/>
    <property type="match status" value="1"/>
</dbReference>
<dbReference type="SUPFAM" id="SSF49854">
    <property type="entry name" value="Spermadhesin, CUB domain"/>
    <property type="match status" value="1"/>
</dbReference>
<feature type="compositionally biased region" description="Pro residues" evidence="9">
    <location>
        <begin position="385"/>
        <end position="394"/>
    </location>
</feature>
<comment type="caution">
    <text evidence="12">The sequence shown here is derived from an EMBL/GenBank/DDBJ whole genome shotgun (WGS) entry which is preliminary data.</text>
</comment>
<dbReference type="InterPro" id="IPR029019">
    <property type="entry name" value="HEX_eukaryotic_N"/>
</dbReference>
<dbReference type="InterPro" id="IPR036055">
    <property type="entry name" value="LDL_receptor-like_sf"/>
</dbReference>
<evidence type="ECO:0000256" key="6">
    <source>
        <dbReference type="ARBA" id="ARBA00023180"/>
    </source>
</evidence>
<sequence>MCFWASASAISPRKFILSRDCVSMPTSIAGLEESHTKTLRIDDLESSAIIYSHDFESSLLTNTSSTILGQNYYAHYPLAFSCEVVVHAPLDNGRIMLTIESFFIPSSDQTCKDDFLYVFDSNTARSKAMPEAGGEQGLCLSQYPKIPVFSSKSYICIAFHTSNSPRSQVPKSEAIKPGFKIVVTAFQESQTSACLEGRFHCGGVKSAAFGGIPSVINYSGGSGESRSSVRLPSMGICVSERVRCDGVFNCPDGRDELPSLCNHFQGGGQTDQDTGFLGQFLSLGLTTSVSIVVAAVLFIVLCLGCVICLCCCRNRSNTRTANFSTRVVNTVFNGVNRTCSGELILPPPTQQQQIVLPPAKSMGDLFHPHQLSPSSPMLRHFQEYPSPPQPPPPGSWNTQPICYSTAHHPQWLSQQEQKQQHQQQVNQQLSLSSQKQASNRVAGATPTNVPSCPQQSNFLHSTRFPYQHLETSPLVADGGIVYLGEIGGGSGSGGSRLATSSRRLRRRSGRAIDTQSSSSIGCGPSTRGAQSAEGAPRTASNSSHSIGPSWSSSRGTTANNPSANSSANICPRHHHHHHRRRRRHGGSGGGSSGKQSTRNHSTNSSMNSDVAACSVLLLCLLGIHRSLQGEASNMTVDNEQQGKEANVGIRGTFENVLQKEYLRLEEEAFLPHTEKAKPSKYNVPPNEVVRRDRQWNYLDSPLNLIPIPRAPTPTFGEVTPRPQVWHKGDAFFPVLPNGSITVHGPSNYILQKVVSRYEALIGSCTKLSTHPRRCIPRAINDTEVDRSLTRMAQRYLRSAQFKLSYSEYRLSESLEKHFSQFPSYLVSANLKMAISHIHVGVRRLGEPWPNAEMNESYLLIAVPSGIKILAEEVWGVIRGLETLSQLLWCSSSGSTIFINQTFIRDYPSFPYRGLHLDTSRHYISKHKILMNLEAMAFNKLNVFHWHITDDQSFPFVSKTFPELSRQAAYNSKMVYTHDDVREIVEFARVRGIRVIPEFDIPGHTRSWSLSHPEIFVKCYNAEGESPFYGGLDPSKNETLEFLTAFFGEILQLFPDNTLHMGFDEVEFNCWSSNPDMRKFMLDNRIESPIDILKIFTVRLLNEIQKAAKRSTLTGQRSFIFWQEAFDNGLKVPNNSLIHLWKDLHSMPGYFGFQVIVSKGWYLDSYLRPSDWIGYYENEIYPSRSNPNAYANLEPKNVIGGEACMWIEWQSDETVIQRIWPVTSVIAERLWYYHTPNPDEFGPRLEEQRCRLLRRGVPVGVASGPGMCPLPSGPDGSIPPFDSIETEGIGVIVGGESVNRLDMRNALLPICGLVLFAIGYFAGRQGLIAHLSCILKTIHTNSSAVAGTSGTAQFRRYTFAAFFICLSTFIAILLFVSNTPHIGALMGSASPG</sequence>
<reference evidence="12 13" key="1">
    <citation type="journal article" date="2022" name="Front. Cell. Infect. Microbiol.">
        <title>The Genomes of Two Strains of Taenia crassiceps the Animal Model for the Study of Human Cysticercosis.</title>
        <authorList>
            <person name="Bobes R.J."/>
            <person name="Estrada K."/>
            <person name="Rios-Valencia D.G."/>
            <person name="Calderon-Gallegos A."/>
            <person name="de la Torre P."/>
            <person name="Carrero J.C."/>
            <person name="Sanchez-Flores A."/>
            <person name="Laclette J.P."/>
        </authorList>
    </citation>
    <scope>NUCLEOTIDE SEQUENCE [LARGE SCALE GENOMIC DNA]</scope>
    <source>
        <strain evidence="12">WFUcys</strain>
    </source>
</reference>
<evidence type="ECO:0000256" key="2">
    <source>
        <dbReference type="ARBA" id="ARBA00006285"/>
    </source>
</evidence>
<keyword evidence="10" id="KW-0812">Transmembrane</keyword>
<keyword evidence="10" id="KW-0472">Membrane</keyword>
<feature type="domain" description="CUB" evidence="11">
    <location>
        <begin position="56"/>
        <end position="186"/>
    </location>
</feature>
<feature type="compositionally biased region" description="Polar residues" evidence="9">
    <location>
        <begin position="445"/>
        <end position="456"/>
    </location>
</feature>
<keyword evidence="13" id="KW-1185">Reference proteome</keyword>
<evidence type="ECO:0000256" key="3">
    <source>
        <dbReference type="ARBA" id="ARBA00012663"/>
    </source>
</evidence>
<feature type="transmembrane region" description="Helical" evidence="10">
    <location>
        <begin position="1356"/>
        <end position="1375"/>
    </location>
</feature>
<dbReference type="Gene3D" id="3.30.379.10">
    <property type="entry name" value="Chitobiase/beta-hexosaminidase domain 2-like"/>
    <property type="match status" value="1"/>
</dbReference>
<proteinExistence type="inferred from homology"/>
<name>A0ABR4Q672_9CEST</name>
<keyword evidence="6" id="KW-0325">Glycoprotein</keyword>
<dbReference type="Pfam" id="PF00728">
    <property type="entry name" value="Glyco_hydro_20"/>
    <property type="match status" value="1"/>
</dbReference>
<dbReference type="Gene3D" id="2.60.120.290">
    <property type="entry name" value="Spermadhesin, CUB domain"/>
    <property type="match status" value="1"/>
</dbReference>
<evidence type="ECO:0000256" key="10">
    <source>
        <dbReference type="SAM" id="Phobius"/>
    </source>
</evidence>
<feature type="compositionally biased region" description="Gly residues" evidence="9">
    <location>
        <begin position="485"/>
        <end position="494"/>
    </location>
</feature>
<evidence type="ECO:0000256" key="1">
    <source>
        <dbReference type="ARBA" id="ARBA00001231"/>
    </source>
</evidence>
<comment type="similarity">
    <text evidence="2">Belongs to the glycosyl hydrolase 20 family.</text>
</comment>
<dbReference type="InterPro" id="IPR002172">
    <property type="entry name" value="LDrepeatLR_classA_rpt"/>
</dbReference>
<dbReference type="CDD" id="cd00112">
    <property type="entry name" value="LDLa"/>
    <property type="match status" value="1"/>
</dbReference>
<accession>A0ABR4Q672</accession>
<gene>
    <name evidence="12" type="ORF">TcWFU_010473</name>
</gene>
<keyword evidence="10" id="KW-1133">Transmembrane helix</keyword>
<comment type="caution">
    <text evidence="8">Lacks conserved residue(s) required for the propagation of feature annotation.</text>
</comment>
<dbReference type="SUPFAM" id="SSF55545">
    <property type="entry name" value="beta-N-acetylhexosaminidase-like domain"/>
    <property type="match status" value="1"/>
</dbReference>
<dbReference type="InterPro" id="IPR035914">
    <property type="entry name" value="Sperma_CUB_dom_sf"/>
</dbReference>
<dbReference type="PROSITE" id="PS01180">
    <property type="entry name" value="CUB"/>
    <property type="match status" value="1"/>
</dbReference>
<dbReference type="SUPFAM" id="SSF51445">
    <property type="entry name" value="(Trans)glycosidases"/>
    <property type="match status" value="1"/>
</dbReference>
<keyword evidence="5" id="KW-1015">Disulfide bond</keyword>
<dbReference type="PANTHER" id="PTHR22600">
    <property type="entry name" value="BETA-HEXOSAMINIDASE"/>
    <property type="match status" value="1"/>
</dbReference>
<dbReference type="EC" id="3.2.1.52" evidence="3"/>
<evidence type="ECO:0000256" key="4">
    <source>
        <dbReference type="ARBA" id="ARBA00022801"/>
    </source>
</evidence>
<dbReference type="InterPro" id="IPR017853">
    <property type="entry name" value="GH"/>
</dbReference>
<evidence type="ECO:0000259" key="11">
    <source>
        <dbReference type="PROSITE" id="PS01180"/>
    </source>
</evidence>